<dbReference type="Gene3D" id="3.40.50.720">
    <property type="entry name" value="NAD(P)-binding Rossmann-like Domain"/>
    <property type="match status" value="1"/>
</dbReference>
<keyword evidence="5 10" id="KW-0560">Oxidoreductase</keyword>
<comment type="subunit">
    <text evidence="2">Homodimer.</text>
</comment>
<dbReference type="GO" id="GO:0005737">
    <property type="term" value="C:cytoplasm"/>
    <property type="evidence" value="ECO:0007669"/>
    <property type="project" value="TreeGrafter"/>
</dbReference>
<dbReference type="InterPro" id="IPR015955">
    <property type="entry name" value="Lactate_DH/Glyco_Ohase_4_C"/>
</dbReference>
<keyword evidence="11" id="KW-1185">Reference proteome</keyword>
<dbReference type="EC" id="1.1.1.37" evidence="3"/>
<dbReference type="InterPro" id="IPR036291">
    <property type="entry name" value="NAD(P)-bd_dom_sf"/>
</dbReference>
<dbReference type="InterPro" id="IPR001252">
    <property type="entry name" value="Malate_DH_AS"/>
</dbReference>
<dbReference type="FunFam" id="3.90.110.10:FF:000001">
    <property type="entry name" value="Malate dehydrogenase"/>
    <property type="match status" value="1"/>
</dbReference>
<dbReference type="GO" id="GO:0030060">
    <property type="term" value="F:L-malate dehydrogenase (NAD+) activity"/>
    <property type="evidence" value="ECO:0007669"/>
    <property type="project" value="UniProtKB-EC"/>
</dbReference>
<dbReference type="Gene3D" id="3.90.110.10">
    <property type="entry name" value="Lactate dehydrogenase/glycoside hydrolase, family 4, C-terminal"/>
    <property type="match status" value="1"/>
</dbReference>
<dbReference type="STRING" id="988480.A0A075AVY2"/>
<dbReference type="EMBL" id="KE561101">
    <property type="protein sequence ID" value="EPZ32872.1"/>
    <property type="molecule type" value="Genomic_DNA"/>
</dbReference>
<dbReference type="GO" id="GO:0006108">
    <property type="term" value="P:malate metabolic process"/>
    <property type="evidence" value="ECO:0007669"/>
    <property type="project" value="InterPro"/>
</dbReference>
<dbReference type="OrthoDB" id="4069699at2759"/>
<gene>
    <name evidence="10" type="ORF">O9G_005056</name>
</gene>
<dbReference type="AlphaFoldDB" id="A0A075AVY2"/>
<evidence type="ECO:0000256" key="5">
    <source>
        <dbReference type="ARBA" id="ARBA00023002"/>
    </source>
</evidence>
<dbReference type="FunFam" id="3.40.50.720:FF:000013">
    <property type="entry name" value="Malate dehydrogenase"/>
    <property type="match status" value="1"/>
</dbReference>
<feature type="domain" description="Lactate/malate dehydrogenase N-terminal" evidence="8">
    <location>
        <begin position="19"/>
        <end position="162"/>
    </location>
</feature>
<dbReference type="Pfam" id="PF00056">
    <property type="entry name" value="Ldh_1_N"/>
    <property type="match status" value="1"/>
</dbReference>
<dbReference type="Pfam" id="PF02866">
    <property type="entry name" value="Ldh_1_C"/>
    <property type="match status" value="1"/>
</dbReference>
<evidence type="ECO:0000256" key="4">
    <source>
        <dbReference type="ARBA" id="ARBA00022532"/>
    </source>
</evidence>
<dbReference type="InterPro" id="IPR022383">
    <property type="entry name" value="Lactate/malate_DH_C"/>
</dbReference>
<dbReference type="Proteomes" id="UP000030755">
    <property type="component" value="Unassembled WGS sequence"/>
</dbReference>
<dbReference type="PROSITE" id="PS00068">
    <property type="entry name" value="MDH"/>
    <property type="match status" value="1"/>
</dbReference>
<dbReference type="PANTHER" id="PTHR11540">
    <property type="entry name" value="MALATE AND LACTATE DEHYDROGENASE"/>
    <property type="match status" value="1"/>
</dbReference>
<feature type="domain" description="Lactate/malate dehydrogenase C-terminal" evidence="9">
    <location>
        <begin position="164"/>
        <end position="326"/>
    </location>
</feature>
<dbReference type="NCBIfam" id="TIGR01772">
    <property type="entry name" value="MDH_euk_gproteo"/>
    <property type="match status" value="1"/>
</dbReference>
<evidence type="ECO:0000256" key="7">
    <source>
        <dbReference type="ARBA" id="ARBA00048313"/>
    </source>
</evidence>
<evidence type="ECO:0000256" key="1">
    <source>
        <dbReference type="ARBA" id="ARBA00008824"/>
    </source>
</evidence>
<reference evidence="10 11" key="1">
    <citation type="journal article" date="2013" name="Curr. Biol.">
        <title>Shared signatures of parasitism and phylogenomics unite Cryptomycota and microsporidia.</title>
        <authorList>
            <person name="James T.Y."/>
            <person name="Pelin A."/>
            <person name="Bonen L."/>
            <person name="Ahrendt S."/>
            <person name="Sain D."/>
            <person name="Corradi N."/>
            <person name="Stajich J.E."/>
        </authorList>
    </citation>
    <scope>NUCLEOTIDE SEQUENCE [LARGE SCALE GENOMIC DNA]</scope>
    <source>
        <strain evidence="10 11">CSF55</strain>
    </source>
</reference>
<evidence type="ECO:0000259" key="9">
    <source>
        <dbReference type="Pfam" id="PF02866"/>
    </source>
</evidence>
<evidence type="ECO:0000256" key="6">
    <source>
        <dbReference type="ARBA" id="ARBA00023027"/>
    </source>
</evidence>
<dbReference type="InterPro" id="IPR001236">
    <property type="entry name" value="Lactate/malate_DH_N"/>
</dbReference>
<sequence length="590" mass="64991">MFLPIFSRAFSTSIMKQRKVAVLGAAGGIGQPLSLLLKDVPTISQLALYDISPLVPGIAADLSHISTESKVTGHSGESQLGDALKNADVVVIPAGVPRKPGMTRDDLFKVNANIVYNLATACAKNCPEAHLLIISNPVNSTVPIVAEALKKHGVYDWRRVYGVTTLDIVRARRFVYEAKNLKSIAAAKVNVIGGHSGHTIVPLFSQIPNVTFTKEELDKLTHRVQFGGDEVVQAKAGAGSATLSMAYAAREFTLDVLKALGGQSITQTAYVQSNITKAPYFASSLTIGPEGIKQIHPVGKISAYEEKLLDVAIPELLKNIESAHKFVQASLSFGSSSSSGSESEPYYVKDLSNYASAPDSDLAKILRYHKIFYVLPPPGAVEVKKAAGEFDKIITTIFRPDLERPNMWSPREFHNLIDLARDTYSSVFSFVAGSIQSPLVMFHNIKNRGIHTLKSIEKVLNMKQDLGTWRQNYALMQQVYGFYSSSIPRKHSMELYVLQKYLETYKSTAGAIKGTLEIKQDSPLFRINSEKFDISLVLQFIRSTDMLAKAFKNYGYSMAQIDFDVVNIEEAEKVSREMLIEIAQKSKRSL</sequence>
<accession>A0A075AVY2</accession>
<proteinExistence type="inferred from homology"/>
<keyword evidence="6" id="KW-0520">NAD</keyword>
<comment type="catalytic activity">
    <reaction evidence="7">
        <text>(S)-malate + NAD(+) = oxaloacetate + NADH + H(+)</text>
        <dbReference type="Rhea" id="RHEA:21432"/>
        <dbReference type="ChEBI" id="CHEBI:15378"/>
        <dbReference type="ChEBI" id="CHEBI:15589"/>
        <dbReference type="ChEBI" id="CHEBI:16452"/>
        <dbReference type="ChEBI" id="CHEBI:57540"/>
        <dbReference type="ChEBI" id="CHEBI:57945"/>
        <dbReference type="EC" id="1.1.1.37"/>
    </reaction>
</comment>
<dbReference type="CDD" id="cd01337">
    <property type="entry name" value="MDH_glyoxysomal_mitochondrial"/>
    <property type="match status" value="1"/>
</dbReference>
<dbReference type="PANTHER" id="PTHR11540:SF16">
    <property type="entry name" value="MALATE DEHYDROGENASE, MITOCHONDRIAL"/>
    <property type="match status" value="1"/>
</dbReference>
<protein>
    <recommendedName>
        <fullName evidence="3">malate dehydrogenase</fullName>
        <ecNumber evidence="3">1.1.1.37</ecNumber>
    </recommendedName>
</protein>
<name>A0A075AVY2_ROZAC</name>
<evidence type="ECO:0000313" key="10">
    <source>
        <dbReference type="EMBL" id="EPZ32872.1"/>
    </source>
</evidence>
<dbReference type="HOGENOM" id="CLU_462429_0_0_1"/>
<keyword evidence="4" id="KW-0816">Tricarboxylic acid cycle</keyword>
<organism evidence="10 11">
    <name type="scientific">Rozella allomycis (strain CSF55)</name>
    <dbReference type="NCBI Taxonomy" id="988480"/>
    <lineage>
        <taxon>Eukaryota</taxon>
        <taxon>Fungi</taxon>
        <taxon>Fungi incertae sedis</taxon>
        <taxon>Cryptomycota</taxon>
        <taxon>Cryptomycota incertae sedis</taxon>
        <taxon>Rozella</taxon>
    </lineage>
</organism>
<comment type="similarity">
    <text evidence="1">Belongs to the LDH/MDH superfamily. MDH type 1 family.</text>
</comment>
<evidence type="ECO:0000256" key="2">
    <source>
        <dbReference type="ARBA" id="ARBA00011738"/>
    </source>
</evidence>
<dbReference type="SUPFAM" id="SSF51735">
    <property type="entry name" value="NAD(P)-binding Rossmann-fold domains"/>
    <property type="match status" value="1"/>
</dbReference>
<evidence type="ECO:0000256" key="3">
    <source>
        <dbReference type="ARBA" id="ARBA00012995"/>
    </source>
</evidence>
<evidence type="ECO:0000259" key="8">
    <source>
        <dbReference type="Pfam" id="PF00056"/>
    </source>
</evidence>
<dbReference type="GO" id="GO:0006099">
    <property type="term" value="P:tricarboxylic acid cycle"/>
    <property type="evidence" value="ECO:0007669"/>
    <property type="project" value="UniProtKB-KW"/>
</dbReference>
<dbReference type="InterPro" id="IPR010097">
    <property type="entry name" value="Malate_DH_type1"/>
</dbReference>
<evidence type="ECO:0000313" key="11">
    <source>
        <dbReference type="Proteomes" id="UP000030755"/>
    </source>
</evidence>
<dbReference type="SUPFAM" id="SSF56327">
    <property type="entry name" value="LDH C-terminal domain-like"/>
    <property type="match status" value="1"/>
</dbReference>